<dbReference type="Proteomes" id="UP000663852">
    <property type="component" value="Unassembled WGS sequence"/>
</dbReference>
<dbReference type="PROSITE" id="PS50222">
    <property type="entry name" value="EF_HAND_2"/>
    <property type="match status" value="1"/>
</dbReference>
<protein>
    <recommendedName>
        <fullName evidence="2">EF-hand domain-containing protein</fullName>
    </recommendedName>
</protein>
<gene>
    <name evidence="3" type="ORF">EDS130_LOCUS30360</name>
</gene>
<evidence type="ECO:0000256" key="1">
    <source>
        <dbReference type="SAM" id="MobiDB-lite"/>
    </source>
</evidence>
<evidence type="ECO:0000313" key="3">
    <source>
        <dbReference type="EMBL" id="CAF1296270.1"/>
    </source>
</evidence>
<evidence type="ECO:0000259" key="2">
    <source>
        <dbReference type="PROSITE" id="PS50222"/>
    </source>
</evidence>
<feature type="domain" description="EF-hand" evidence="2">
    <location>
        <begin position="24"/>
        <end position="51"/>
    </location>
</feature>
<comment type="caution">
    <text evidence="3">The sequence shown here is derived from an EMBL/GenBank/DDBJ whole genome shotgun (WGS) entry which is preliminary data.</text>
</comment>
<dbReference type="InterPro" id="IPR018247">
    <property type="entry name" value="EF_Hand_1_Ca_BS"/>
</dbReference>
<reference evidence="3" key="1">
    <citation type="submission" date="2021-02" db="EMBL/GenBank/DDBJ databases">
        <authorList>
            <person name="Nowell W R."/>
        </authorList>
    </citation>
    <scope>NUCLEOTIDE SEQUENCE</scope>
</reference>
<feature type="region of interest" description="Disordered" evidence="1">
    <location>
        <begin position="1"/>
        <end position="31"/>
    </location>
</feature>
<sequence length="440" mass="48821">MSTNYERLTHSSKSRKDSGTASGLFSEIDTDGDGVIDQKELANYVAGSGSGYNSRYESSSYRSKHDYDVSDISTINKAASYTAETNSLWSKYGAEVRGEGLYVDPHPQIIRRDMPVDVRTYEQRIQIRFFQPPPAPPAGPLIIKEVRPPQQAPLPPLRIRQEEPPAPRLPPIILRERPPVQPDSLPSETIIKKLPALPPPPRSVIIERIPAPPAPPRDIIIERWLPYTTAGERKTIVERSEETREYEQPHNVIIQYEPTSAQVVRKFQQLGVTQENPRTYISRYGNELLDTDTLIRQVRAAGVVEDISIQYEPTSAQVVRKFQQLGVTQENPRTYISRYGNELLDTDTLIRQVRAAGVVEDISIPVGVTSGSSSRYLSSDISYGADAETTLGSTGYRGGYSDDESNGFRSVTYKSSSYSYGAGNSSNVGSTGFSSTEAKL</sequence>
<dbReference type="PROSITE" id="PS00018">
    <property type="entry name" value="EF_HAND_1"/>
    <property type="match status" value="1"/>
</dbReference>
<organism evidence="3 4">
    <name type="scientific">Adineta ricciae</name>
    <name type="common">Rotifer</name>
    <dbReference type="NCBI Taxonomy" id="249248"/>
    <lineage>
        <taxon>Eukaryota</taxon>
        <taxon>Metazoa</taxon>
        <taxon>Spiralia</taxon>
        <taxon>Gnathifera</taxon>
        <taxon>Rotifera</taxon>
        <taxon>Eurotatoria</taxon>
        <taxon>Bdelloidea</taxon>
        <taxon>Adinetida</taxon>
        <taxon>Adinetidae</taxon>
        <taxon>Adineta</taxon>
    </lineage>
</organism>
<proteinExistence type="predicted"/>
<accession>A0A815DH76</accession>
<feature type="compositionally biased region" description="Polar residues" evidence="1">
    <location>
        <begin position="431"/>
        <end position="440"/>
    </location>
</feature>
<feature type="compositionally biased region" description="Low complexity" evidence="1">
    <location>
        <begin position="417"/>
        <end position="430"/>
    </location>
</feature>
<dbReference type="AlphaFoldDB" id="A0A815DH76"/>
<dbReference type="EMBL" id="CAJNOJ010000212">
    <property type="protein sequence ID" value="CAF1296270.1"/>
    <property type="molecule type" value="Genomic_DNA"/>
</dbReference>
<feature type="region of interest" description="Disordered" evidence="1">
    <location>
        <begin position="417"/>
        <end position="440"/>
    </location>
</feature>
<evidence type="ECO:0000313" key="4">
    <source>
        <dbReference type="Proteomes" id="UP000663852"/>
    </source>
</evidence>
<dbReference type="GO" id="GO:0005509">
    <property type="term" value="F:calcium ion binding"/>
    <property type="evidence" value="ECO:0007669"/>
    <property type="project" value="InterPro"/>
</dbReference>
<dbReference type="InterPro" id="IPR002048">
    <property type="entry name" value="EF_hand_dom"/>
</dbReference>
<dbReference type="OrthoDB" id="10070716at2759"/>
<name>A0A815DH76_ADIRI</name>